<dbReference type="GO" id="GO:0004523">
    <property type="term" value="F:RNA-DNA hybrid ribonuclease activity"/>
    <property type="evidence" value="ECO:0007669"/>
    <property type="project" value="InterPro"/>
</dbReference>
<dbReference type="Pfam" id="PF00075">
    <property type="entry name" value="RNase_H"/>
    <property type="match status" value="1"/>
</dbReference>
<dbReference type="OrthoDB" id="8058536at2759"/>
<comment type="caution">
    <text evidence="2">The sequence shown here is derived from an EMBL/GenBank/DDBJ whole genome shotgun (WGS) entry which is preliminary data.</text>
</comment>
<accession>A0A8S9X6S2</accession>
<dbReference type="Gene3D" id="3.30.420.10">
    <property type="entry name" value="Ribonuclease H-like superfamily/Ribonuclease H"/>
    <property type="match status" value="1"/>
</dbReference>
<proteinExistence type="predicted"/>
<dbReference type="AlphaFoldDB" id="A0A8S9X6S2"/>
<dbReference type="InterPro" id="IPR012337">
    <property type="entry name" value="RNaseH-like_sf"/>
</dbReference>
<evidence type="ECO:0000313" key="3">
    <source>
        <dbReference type="Proteomes" id="UP000466442"/>
    </source>
</evidence>
<evidence type="ECO:0000259" key="1">
    <source>
        <dbReference type="PROSITE" id="PS50879"/>
    </source>
</evidence>
<reference evidence="2" key="1">
    <citation type="journal article" date="2021" name="Mol. Ecol. Resour.">
        <title>Apolygus lucorum genome provides insights into omnivorousness and mesophyll feeding.</title>
        <authorList>
            <person name="Liu Y."/>
            <person name="Liu H."/>
            <person name="Wang H."/>
            <person name="Huang T."/>
            <person name="Liu B."/>
            <person name="Yang B."/>
            <person name="Yin L."/>
            <person name="Li B."/>
            <person name="Zhang Y."/>
            <person name="Zhang S."/>
            <person name="Jiang F."/>
            <person name="Zhang X."/>
            <person name="Ren Y."/>
            <person name="Wang B."/>
            <person name="Wang S."/>
            <person name="Lu Y."/>
            <person name="Wu K."/>
            <person name="Fan W."/>
            <person name="Wang G."/>
        </authorList>
    </citation>
    <scope>NUCLEOTIDE SEQUENCE</scope>
    <source>
        <strain evidence="2">12Hb</strain>
    </source>
</reference>
<organism evidence="2 3">
    <name type="scientific">Apolygus lucorum</name>
    <name type="common">Small green plant bug</name>
    <name type="synonym">Lygocoris lucorum</name>
    <dbReference type="NCBI Taxonomy" id="248454"/>
    <lineage>
        <taxon>Eukaryota</taxon>
        <taxon>Metazoa</taxon>
        <taxon>Ecdysozoa</taxon>
        <taxon>Arthropoda</taxon>
        <taxon>Hexapoda</taxon>
        <taxon>Insecta</taxon>
        <taxon>Pterygota</taxon>
        <taxon>Neoptera</taxon>
        <taxon>Paraneoptera</taxon>
        <taxon>Hemiptera</taxon>
        <taxon>Heteroptera</taxon>
        <taxon>Panheteroptera</taxon>
        <taxon>Cimicomorpha</taxon>
        <taxon>Miridae</taxon>
        <taxon>Mirini</taxon>
        <taxon>Apolygus</taxon>
    </lineage>
</organism>
<dbReference type="InterPro" id="IPR002156">
    <property type="entry name" value="RNaseH_domain"/>
</dbReference>
<evidence type="ECO:0000313" key="2">
    <source>
        <dbReference type="EMBL" id="KAF6203265.1"/>
    </source>
</evidence>
<keyword evidence="3" id="KW-1185">Reference proteome</keyword>
<dbReference type="SUPFAM" id="SSF53098">
    <property type="entry name" value="Ribonuclease H-like"/>
    <property type="match status" value="1"/>
</dbReference>
<feature type="domain" description="RNase H type-1" evidence="1">
    <location>
        <begin position="80"/>
        <end position="213"/>
    </location>
</feature>
<protein>
    <recommendedName>
        <fullName evidence="1">RNase H type-1 domain-containing protein</fullName>
    </recommendedName>
</protein>
<dbReference type="PROSITE" id="PS50879">
    <property type="entry name" value="RNASE_H_1"/>
    <property type="match status" value="1"/>
</dbReference>
<dbReference type="EMBL" id="WIXP02000011">
    <property type="protein sequence ID" value="KAF6203265.1"/>
    <property type="molecule type" value="Genomic_DNA"/>
</dbReference>
<gene>
    <name evidence="2" type="ORF">GE061_003683</name>
</gene>
<dbReference type="GO" id="GO:0003676">
    <property type="term" value="F:nucleic acid binding"/>
    <property type="evidence" value="ECO:0007669"/>
    <property type="project" value="InterPro"/>
</dbReference>
<dbReference type="Proteomes" id="UP000466442">
    <property type="component" value="Unassembled WGS sequence"/>
</dbReference>
<sequence>MSAPRSLSRTTLRYTITGGTQNVRRQNSLPWIQQSHVPFQYLSDYKALWVRPIITKLPETAYSTPSSAESHLREHLALRYPNATYIFTDGSVIHGNVGCAVYAPSLNETLQRRIWDHATIYTAEAFAIYESLQLVARTRTSDSAIIVTDCQSVLTKLWSANPGKKMGKLEMEIKQKLLQLQYDGINTRFIWVRSHQGIVGNDIADRNAKIAAMNVALPEATPWFPPTDLKKMIAAEITRKWKIQHENYHAGQRYIRIFPPPRLHAWFDDMPLRSKLFFKTLSRLRTGHSCTKKYLFKIRRSTSELCDLCSVVEDEQHLLMECPRFVSARKYLFEEISKSVPQPFNLDLILRLQDVHHYDAIFKFCKDCSLTL</sequence>
<dbReference type="InterPro" id="IPR036397">
    <property type="entry name" value="RNaseH_sf"/>
</dbReference>
<name>A0A8S9X6S2_APOLU</name>
<dbReference type="CDD" id="cd09276">
    <property type="entry name" value="Rnase_HI_RT_non_LTR"/>
    <property type="match status" value="1"/>
</dbReference>